<evidence type="ECO:0000313" key="1">
    <source>
        <dbReference type="EMBL" id="KAJ7086333.1"/>
    </source>
</evidence>
<dbReference type="Proteomes" id="UP001222325">
    <property type="component" value="Unassembled WGS sequence"/>
</dbReference>
<dbReference type="InterPro" id="IPR032675">
    <property type="entry name" value="LRR_dom_sf"/>
</dbReference>
<evidence type="ECO:0008006" key="3">
    <source>
        <dbReference type="Google" id="ProtNLM"/>
    </source>
</evidence>
<sequence length="518" mass="57783">MTMESPFTQHLHTNYVPSETEAKAIKAHLVPHASEASRLQALIEDLCAQRQRELDYIAAHEALLSPARRLPQDVLQEMFLACLPTTRDAVMSAREAPLLLCRICSAWRAIALSIPALWASLHMPLQHIFERTFTGPPIMWLERSGRCPLSLSLVGARTMEHFETYESEFIDPLFYYLEGCAHRLQSITMDYSSTDGMLRLKDMYSPILVTAKIQAVLDEIMEMKLLTSPSLRRVHLRISGYLDNGIAGVPLRWGCLTHLIIHAFVDRYPQSGLSPKMALDILARCSRLISFTVDTNNSSEQTLSHSSAESPLILRCLRELILCRCNSPLGPNSISHILRNLIMPELRTIQLPRTETSQRGTFPFLCDLAGRSPLVEELHIDLARLAPASLADTIPMLHSLKRLYVLAYETPGFANVDQLLALLVPEPGGAPPCPLLGELQITDCPLTTITGDITTFATRMLDGGCNGFTRLDINFTLWMPPIEAEVYAGLASRGLILSNITFSSAWGQRISYVFLVVH</sequence>
<comment type="caution">
    <text evidence="1">The sequence shown here is derived from an EMBL/GenBank/DDBJ whole genome shotgun (WGS) entry which is preliminary data.</text>
</comment>
<keyword evidence="2" id="KW-1185">Reference proteome</keyword>
<name>A0AAD6U235_9AGAR</name>
<protein>
    <recommendedName>
        <fullName evidence="3">F-box domain-containing protein</fullName>
    </recommendedName>
</protein>
<evidence type="ECO:0000313" key="2">
    <source>
        <dbReference type="Proteomes" id="UP001222325"/>
    </source>
</evidence>
<proteinExistence type="predicted"/>
<reference evidence="1" key="1">
    <citation type="submission" date="2023-03" db="EMBL/GenBank/DDBJ databases">
        <title>Massive genome expansion in bonnet fungi (Mycena s.s.) driven by repeated elements and novel gene families across ecological guilds.</title>
        <authorList>
            <consortium name="Lawrence Berkeley National Laboratory"/>
            <person name="Harder C.B."/>
            <person name="Miyauchi S."/>
            <person name="Viragh M."/>
            <person name="Kuo A."/>
            <person name="Thoen E."/>
            <person name="Andreopoulos B."/>
            <person name="Lu D."/>
            <person name="Skrede I."/>
            <person name="Drula E."/>
            <person name="Henrissat B."/>
            <person name="Morin E."/>
            <person name="Kohler A."/>
            <person name="Barry K."/>
            <person name="LaButti K."/>
            <person name="Morin E."/>
            <person name="Salamov A."/>
            <person name="Lipzen A."/>
            <person name="Mereny Z."/>
            <person name="Hegedus B."/>
            <person name="Baldrian P."/>
            <person name="Stursova M."/>
            <person name="Weitz H."/>
            <person name="Taylor A."/>
            <person name="Grigoriev I.V."/>
            <person name="Nagy L.G."/>
            <person name="Martin F."/>
            <person name="Kauserud H."/>
        </authorList>
    </citation>
    <scope>NUCLEOTIDE SEQUENCE</scope>
    <source>
        <strain evidence="1">CBHHK173m</strain>
    </source>
</reference>
<dbReference type="EMBL" id="JARJCN010000031">
    <property type="protein sequence ID" value="KAJ7086333.1"/>
    <property type="molecule type" value="Genomic_DNA"/>
</dbReference>
<accession>A0AAD6U235</accession>
<dbReference type="SUPFAM" id="SSF52047">
    <property type="entry name" value="RNI-like"/>
    <property type="match status" value="1"/>
</dbReference>
<dbReference type="AlphaFoldDB" id="A0AAD6U235"/>
<organism evidence="1 2">
    <name type="scientific">Mycena belliarum</name>
    <dbReference type="NCBI Taxonomy" id="1033014"/>
    <lineage>
        <taxon>Eukaryota</taxon>
        <taxon>Fungi</taxon>
        <taxon>Dikarya</taxon>
        <taxon>Basidiomycota</taxon>
        <taxon>Agaricomycotina</taxon>
        <taxon>Agaricomycetes</taxon>
        <taxon>Agaricomycetidae</taxon>
        <taxon>Agaricales</taxon>
        <taxon>Marasmiineae</taxon>
        <taxon>Mycenaceae</taxon>
        <taxon>Mycena</taxon>
    </lineage>
</organism>
<dbReference type="Gene3D" id="3.80.10.10">
    <property type="entry name" value="Ribonuclease Inhibitor"/>
    <property type="match status" value="1"/>
</dbReference>
<gene>
    <name evidence="1" type="ORF">B0H15DRAFT_801539</name>
</gene>